<dbReference type="CDD" id="cd08369">
    <property type="entry name" value="FMT_core"/>
    <property type="match status" value="1"/>
</dbReference>
<evidence type="ECO:0000313" key="7">
    <source>
        <dbReference type="Proteomes" id="UP000615580"/>
    </source>
</evidence>
<dbReference type="PROSITE" id="PS00373">
    <property type="entry name" value="GART"/>
    <property type="match status" value="1"/>
</dbReference>
<evidence type="ECO:0000256" key="1">
    <source>
        <dbReference type="ARBA" id="ARBA00010699"/>
    </source>
</evidence>
<evidence type="ECO:0000259" key="4">
    <source>
        <dbReference type="Pfam" id="PF00551"/>
    </source>
</evidence>
<organism evidence="6 7">
    <name type="scientific">Corynebacterium belfantii</name>
    <dbReference type="NCBI Taxonomy" id="2014537"/>
    <lineage>
        <taxon>Bacteria</taxon>
        <taxon>Bacillati</taxon>
        <taxon>Actinomycetota</taxon>
        <taxon>Actinomycetes</taxon>
        <taxon>Mycobacteriales</taxon>
        <taxon>Corynebacteriaceae</taxon>
        <taxon>Corynebacterium</taxon>
    </lineage>
</organism>
<comment type="similarity">
    <text evidence="1">Belongs to the Fmt family.</text>
</comment>
<evidence type="ECO:0000259" key="5">
    <source>
        <dbReference type="Pfam" id="PF02911"/>
    </source>
</evidence>
<keyword evidence="3" id="KW-0648">Protein biosynthesis</keyword>
<dbReference type="PANTHER" id="PTHR11138">
    <property type="entry name" value="METHIONYL-TRNA FORMYLTRANSFERASE"/>
    <property type="match status" value="1"/>
</dbReference>
<dbReference type="RefSeq" id="WP_196977071.1">
    <property type="nucleotide sequence ID" value="NZ_JADQUD010000014.1"/>
</dbReference>
<dbReference type="CDD" id="cd08704">
    <property type="entry name" value="Met_tRNA_FMT_C"/>
    <property type="match status" value="1"/>
</dbReference>
<dbReference type="InterPro" id="IPR011034">
    <property type="entry name" value="Formyl_transferase-like_C_sf"/>
</dbReference>
<keyword evidence="2" id="KW-0808">Transferase</keyword>
<dbReference type="Gene3D" id="3.40.50.12230">
    <property type="match status" value="1"/>
</dbReference>
<gene>
    <name evidence="6" type="ORF">I4J41_10770</name>
</gene>
<dbReference type="InterPro" id="IPR044135">
    <property type="entry name" value="Met-tRNA-FMT_C"/>
</dbReference>
<dbReference type="InterPro" id="IPR036477">
    <property type="entry name" value="Formyl_transf_N_sf"/>
</dbReference>
<sequence length="304" mass="33318">MGHRTLSAVINDGHEVVLVITHPTSDHPYEQMWADSVEELAKEKDLPVCVTERVGDDVIDALRSAAPDIIVANNWRTWLPPEIFSVPRHGALNVHDGLLPEYAGFSPILWALLNRETHVGVTVHEMNEILDGGPIVAQHAIPVGPEDTTTDLVLKTIDLVEPLVQRALNDVAEGRVQAQPQDPNRAIYFHKCGEQESRIGFTQPAEDIALLVRAQSDPYPNAFFEFRGQRIRVLAAHVSRGRFGGTPDRVTVPCEGGIAVVCGAPCAYAPAPAIVLDRVRLDDGSELLATEFFGRRAGYIQPKV</sequence>
<name>A0ABS0LEQ2_9CORY</name>
<proteinExistence type="inferred from homology"/>
<dbReference type="InterPro" id="IPR002376">
    <property type="entry name" value="Formyl_transf_N"/>
</dbReference>
<protein>
    <submittedName>
        <fullName evidence="6">Methionyl-tRNA formyltransferase</fullName>
    </submittedName>
</protein>
<feature type="domain" description="Formyl transferase C-terminal" evidence="5">
    <location>
        <begin position="194"/>
        <end position="293"/>
    </location>
</feature>
<dbReference type="Pfam" id="PF00551">
    <property type="entry name" value="Formyl_trans_N"/>
    <property type="match status" value="1"/>
</dbReference>
<dbReference type="Pfam" id="PF02911">
    <property type="entry name" value="Formyl_trans_C"/>
    <property type="match status" value="1"/>
</dbReference>
<evidence type="ECO:0000256" key="3">
    <source>
        <dbReference type="ARBA" id="ARBA00022917"/>
    </source>
</evidence>
<evidence type="ECO:0000313" key="6">
    <source>
        <dbReference type="EMBL" id="MBG9355035.1"/>
    </source>
</evidence>
<dbReference type="InterPro" id="IPR005793">
    <property type="entry name" value="Formyl_trans_C"/>
</dbReference>
<comment type="caution">
    <text evidence="6">The sequence shown here is derived from an EMBL/GenBank/DDBJ whole genome shotgun (WGS) entry which is preliminary data.</text>
</comment>
<dbReference type="PANTHER" id="PTHR11138:SF5">
    <property type="entry name" value="METHIONYL-TRNA FORMYLTRANSFERASE, MITOCHONDRIAL"/>
    <property type="match status" value="1"/>
</dbReference>
<dbReference type="InterPro" id="IPR001555">
    <property type="entry name" value="GART_AS"/>
</dbReference>
<dbReference type="Proteomes" id="UP000615580">
    <property type="component" value="Unassembled WGS sequence"/>
</dbReference>
<accession>A0ABS0LEQ2</accession>
<keyword evidence="7" id="KW-1185">Reference proteome</keyword>
<evidence type="ECO:0000256" key="2">
    <source>
        <dbReference type="ARBA" id="ARBA00022679"/>
    </source>
</evidence>
<reference evidence="6 7" key="1">
    <citation type="journal article" date="2020" name="J. Clin. Microbiol.">
        <title>Assessing the Genetic Diversity of Austrian Corynebacterium diphtheriae Clinical Isolates, 2011-2019.</title>
        <authorList>
            <person name="Schaeffer J."/>
            <person name="Huhulescu S."/>
            <person name="Stoeger A."/>
            <person name="Allerberger F."/>
            <person name="Ruppitsch W."/>
        </authorList>
    </citation>
    <scope>NUCLEOTIDE SEQUENCE [LARGE SCALE GENOMIC DNA]</scope>
    <source>
        <strain evidence="6 7">04-17</strain>
    </source>
</reference>
<feature type="domain" description="Formyl transferase N-terminal" evidence="4">
    <location>
        <begin position="11"/>
        <end position="158"/>
    </location>
</feature>
<dbReference type="SUPFAM" id="SSF50486">
    <property type="entry name" value="FMT C-terminal domain-like"/>
    <property type="match status" value="1"/>
</dbReference>
<dbReference type="EMBL" id="JADQUG010000055">
    <property type="protein sequence ID" value="MBG9355035.1"/>
    <property type="molecule type" value="Genomic_DNA"/>
</dbReference>
<dbReference type="SUPFAM" id="SSF53328">
    <property type="entry name" value="Formyltransferase"/>
    <property type="match status" value="1"/>
</dbReference>